<protein>
    <submittedName>
        <fullName evidence="5">Uncharacterized oxidoreductase</fullName>
    </submittedName>
</protein>
<gene>
    <name evidence="5" type="ORF">SAMN05192589_101514</name>
</gene>
<evidence type="ECO:0000313" key="5">
    <source>
        <dbReference type="EMBL" id="SDC23750.1"/>
    </source>
</evidence>
<comment type="similarity">
    <text evidence="1 3">Belongs to the short-chain dehydrogenases/reductases (SDR) family.</text>
</comment>
<dbReference type="SMART" id="SM00822">
    <property type="entry name" value="PKS_KR"/>
    <property type="match status" value="1"/>
</dbReference>
<dbReference type="PRINTS" id="PR00080">
    <property type="entry name" value="SDRFAMILY"/>
</dbReference>
<dbReference type="AlphaFoldDB" id="A0A1G6JYC9"/>
<evidence type="ECO:0000259" key="4">
    <source>
        <dbReference type="SMART" id="SM00822"/>
    </source>
</evidence>
<dbReference type="EMBL" id="FMZC01000001">
    <property type="protein sequence ID" value="SDC23750.1"/>
    <property type="molecule type" value="Genomic_DNA"/>
</dbReference>
<reference evidence="5 6" key="1">
    <citation type="submission" date="2016-10" db="EMBL/GenBank/DDBJ databases">
        <authorList>
            <person name="de Groot N.N."/>
        </authorList>
    </citation>
    <scope>NUCLEOTIDE SEQUENCE [LARGE SCALE GENOMIC DNA]</scope>
    <source>
        <strain evidence="5 6">DSM 16619</strain>
    </source>
</reference>
<keyword evidence="2" id="KW-0560">Oxidoreductase</keyword>
<dbReference type="OrthoDB" id="9810734at2"/>
<dbReference type="SUPFAM" id="SSF51735">
    <property type="entry name" value="NAD(P)-binding Rossmann-fold domains"/>
    <property type="match status" value="1"/>
</dbReference>
<dbReference type="InterPro" id="IPR057326">
    <property type="entry name" value="KR_dom"/>
</dbReference>
<dbReference type="PROSITE" id="PS00061">
    <property type="entry name" value="ADH_SHORT"/>
    <property type="match status" value="1"/>
</dbReference>
<proteinExistence type="inferred from homology"/>
<dbReference type="Pfam" id="PF00106">
    <property type="entry name" value="adh_short"/>
    <property type="match status" value="1"/>
</dbReference>
<evidence type="ECO:0000256" key="1">
    <source>
        <dbReference type="ARBA" id="ARBA00006484"/>
    </source>
</evidence>
<dbReference type="InterPro" id="IPR020904">
    <property type="entry name" value="Sc_DH/Rdtase_CS"/>
</dbReference>
<dbReference type="STRING" id="187868.SAMN05192589_101514"/>
<evidence type="ECO:0000256" key="3">
    <source>
        <dbReference type="RuleBase" id="RU000363"/>
    </source>
</evidence>
<feature type="domain" description="Ketoreductase" evidence="4">
    <location>
        <begin position="6"/>
        <end position="187"/>
    </location>
</feature>
<dbReference type="Proteomes" id="UP000198781">
    <property type="component" value="Unassembled WGS sequence"/>
</dbReference>
<dbReference type="GO" id="GO:0016491">
    <property type="term" value="F:oxidoreductase activity"/>
    <property type="evidence" value="ECO:0007669"/>
    <property type="project" value="UniProtKB-KW"/>
</dbReference>
<dbReference type="PANTHER" id="PTHR44196:SF1">
    <property type="entry name" value="DEHYDROGENASE_REDUCTASE SDR FAMILY MEMBER 7B"/>
    <property type="match status" value="1"/>
</dbReference>
<sequence length="258" mass="27925">MDISNNTVLITGGSSGIGLELAKQLRHLGNTVIVTGRNPAKLAAVSRALPGIHTRVCDVADPSSISAMHQTLPLDFPALNVVIHCAGIMRKINLQSPTDDLKDLTQEVETNLKGTIWVNQMFLPHLKKQPRAAIVNVSSGLAFVPMAIAPIYCATKAGLHAYTRSLRLQLKRTRVQVFELAPPGTDTSLFSGDFTKEDVGGVTPMPVETLVKHALAGLRKDRLEIRPGLSNVLKIASRIAPDFMLAQLGKSVDLMRDR</sequence>
<evidence type="ECO:0000256" key="2">
    <source>
        <dbReference type="ARBA" id="ARBA00023002"/>
    </source>
</evidence>
<dbReference type="RefSeq" id="WP_092739923.1">
    <property type="nucleotide sequence ID" value="NZ_FMZC01000001.1"/>
</dbReference>
<evidence type="ECO:0000313" key="6">
    <source>
        <dbReference type="Proteomes" id="UP000198781"/>
    </source>
</evidence>
<dbReference type="CDD" id="cd05370">
    <property type="entry name" value="SDR_c2"/>
    <property type="match status" value="1"/>
</dbReference>
<organism evidence="5 6">
    <name type="scientific">Paracidovorax valerianellae</name>
    <dbReference type="NCBI Taxonomy" id="187868"/>
    <lineage>
        <taxon>Bacteria</taxon>
        <taxon>Pseudomonadati</taxon>
        <taxon>Pseudomonadota</taxon>
        <taxon>Betaproteobacteria</taxon>
        <taxon>Burkholderiales</taxon>
        <taxon>Comamonadaceae</taxon>
        <taxon>Paracidovorax</taxon>
    </lineage>
</organism>
<accession>A0A1G6JYC9</accession>
<name>A0A1G6JYC9_9BURK</name>
<dbReference type="Gene3D" id="3.40.50.720">
    <property type="entry name" value="NAD(P)-binding Rossmann-like Domain"/>
    <property type="match status" value="1"/>
</dbReference>
<dbReference type="PANTHER" id="PTHR44196">
    <property type="entry name" value="DEHYDROGENASE/REDUCTASE SDR FAMILY MEMBER 7B"/>
    <property type="match status" value="1"/>
</dbReference>
<dbReference type="InterPro" id="IPR036291">
    <property type="entry name" value="NAD(P)-bd_dom_sf"/>
</dbReference>
<keyword evidence="6" id="KW-1185">Reference proteome</keyword>
<dbReference type="GO" id="GO:0016020">
    <property type="term" value="C:membrane"/>
    <property type="evidence" value="ECO:0007669"/>
    <property type="project" value="TreeGrafter"/>
</dbReference>
<dbReference type="PRINTS" id="PR00081">
    <property type="entry name" value="GDHRDH"/>
</dbReference>
<dbReference type="InterPro" id="IPR002347">
    <property type="entry name" value="SDR_fam"/>
</dbReference>